<evidence type="ECO:0000259" key="1">
    <source>
        <dbReference type="SMART" id="SM00507"/>
    </source>
</evidence>
<protein>
    <recommendedName>
        <fullName evidence="1">HNH nuclease domain-containing protein</fullName>
    </recommendedName>
</protein>
<dbReference type="InterPro" id="IPR003615">
    <property type="entry name" value="HNH_nuc"/>
</dbReference>
<dbReference type="Proteomes" id="UP000446866">
    <property type="component" value="Unassembled WGS sequence"/>
</dbReference>
<organism evidence="2 3">
    <name type="scientific">Anaerotruncus colihominis</name>
    <dbReference type="NCBI Taxonomy" id="169435"/>
    <lineage>
        <taxon>Bacteria</taxon>
        <taxon>Bacillati</taxon>
        <taxon>Bacillota</taxon>
        <taxon>Clostridia</taxon>
        <taxon>Eubacteriales</taxon>
        <taxon>Oscillospiraceae</taxon>
        <taxon>Anaerotruncus</taxon>
    </lineage>
</organism>
<accession>A0A845QI31</accession>
<proteinExistence type="predicted"/>
<dbReference type="SMART" id="SM00507">
    <property type="entry name" value="HNHc"/>
    <property type="match status" value="1"/>
</dbReference>
<comment type="caution">
    <text evidence="2">The sequence shown here is derived from an EMBL/GenBank/DDBJ whole genome shotgun (WGS) entry which is preliminary data.</text>
</comment>
<keyword evidence="3" id="KW-1185">Reference proteome</keyword>
<dbReference type="PANTHER" id="PTHR33877:SF1">
    <property type="entry name" value="TYPE IV METHYL-DIRECTED RESTRICTION ENZYME ECOKMCRA"/>
    <property type="match status" value="1"/>
</dbReference>
<dbReference type="RefSeq" id="WP_160200885.1">
    <property type="nucleotide sequence ID" value="NZ_QXWK01000003.1"/>
</dbReference>
<dbReference type="PANTHER" id="PTHR33877">
    <property type="entry name" value="SLL1193 PROTEIN"/>
    <property type="match status" value="1"/>
</dbReference>
<gene>
    <name evidence="2" type="ORF">D0435_02720</name>
</gene>
<name>A0A845QI31_9FIRM</name>
<reference evidence="2 3" key="1">
    <citation type="submission" date="2018-08" db="EMBL/GenBank/DDBJ databases">
        <title>Murine metabolic-syndrome-specific gut microbial biobank.</title>
        <authorList>
            <person name="Liu C."/>
        </authorList>
    </citation>
    <scope>NUCLEOTIDE SEQUENCE [LARGE SCALE GENOMIC DNA]</scope>
    <source>
        <strain evidence="2 3">28</strain>
    </source>
</reference>
<evidence type="ECO:0000313" key="3">
    <source>
        <dbReference type="Proteomes" id="UP000446866"/>
    </source>
</evidence>
<dbReference type="InterPro" id="IPR029471">
    <property type="entry name" value="HNH_5"/>
</dbReference>
<dbReference type="AlphaFoldDB" id="A0A845QI31"/>
<dbReference type="InterPro" id="IPR052892">
    <property type="entry name" value="NA-targeting_endonuclease"/>
</dbReference>
<dbReference type="Gene3D" id="1.10.30.50">
    <property type="match status" value="1"/>
</dbReference>
<sequence length="245" mass="28711">MCREEMARHPLEGKTIYGWEVLNYEGSRNNKSYYWCKCKCCGQLYLRRADKLLAGRTKRCGECAKEKVMYEGEGKEKMNGPIIPKKMRENAHGRFEGHCAYCGKQIKYSEMEIDFLLPVKYGGKIEIENLLPSCRVCNRYRKNRKLEQFRSSLELIPKTLTRDSGAYRIAKQYNIIQDVSKPSVQFWFEEKKHQEREQTFVKESILNAMNTISAFCKSHDCDGCPMEINCSHQLEPKDWISDENL</sequence>
<dbReference type="CDD" id="cd00085">
    <property type="entry name" value="HNHc"/>
    <property type="match status" value="1"/>
</dbReference>
<feature type="domain" description="HNH nuclease" evidence="1">
    <location>
        <begin position="86"/>
        <end position="139"/>
    </location>
</feature>
<dbReference type="EMBL" id="QXWK01000003">
    <property type="protein sequence ID" value="NBH60585.1"/>
    <property type="molecule type" value="Genomic_DNA"/>
</dbReference>
<dbReference type="Pfam" id="PF14279">
    <property type="entry name" value="HNH_5"/>
    <property type="match status" value="1"/>
</dbReference>
<evidence type="ECO:0000313" key="2">
    <source>
        <dbReference type="EMBL" id="NBH60585.1"/>
    </source>
</evidence>